<accession>A0A024CAH3</accession>
<comment type="catalytic activity">
    <reaction evidence="10">
        <text>7,8-dihydroneopterin 3'-triphosphate + H2O = 6-carboxy-5,6,7,8-tetrahydropterin + triphosphate + acetaldehyde + 2 H(+)</text>
        <dbReference type="Rhea" id="RHEA:27966"/>
        <dbReference type="ChEBI" id="CHEBI:15343"/>
        <dbReference type="ChEBI" id="CHEBI:15377"/>
        <dbReference type="ChEBI" id="CHEBI:15378"/>
        <dbReference type="ChEBI" id="CHEBI:18036"/>
        <dbReference type="ChEBI" id="CHEBI:58462"/>
        <dbReference type="ChEBI" id="CHEBI:61032"/>
        <dbReference type="EC" id="4.1.2.50"/>
    </reaction>
</comment>
<gene>
    <name evidence="11" type="primary">queD</name>
    <name evidence="11" type="ORF">NCTC13338_00562</name>
</gene>
<evidence type="ECO:0000313" key="12">
    <source>
        <dbReference type="Proteomes" id="UP000254543"/>
    </source>
</evidence>
<dbReference type="GO" id="GO:0046872">
    <property type="term" value="F:metal ion binding"/>
    <property type="evidence" value="ECO:0007669"/>
    <property type="project" value="UniProtKB-KW"/>
</dbReference>
<dbReference type="EMBL" id="UGHQ01000001">
    <property type="protein sequence ID" value="STO82449.1"/>
    <property type="molecule type" value="Genomic_DNA"/>
</dbReference>
<dbReference type="AlphaFoldDB" id="A0A024CAH3"/>
<dbReference type="InterPro" id="IPR007115">
    <property type="entry name" value="6-PTP_synth/QueD"/>
</dbReference>
<comment type="similarity">
    <text evidence="3">Belongs to the PTPS family. QueD subfamily.</text>
</comment>
<evidence type="ECO:0000256" key="1">
    <source>
        <dbReference type="ARBA" id="ARBA00001947"/>
    </source>
</evidence>
<evidence type="ECO:0000256" key="2">
    <source>
        <dbReference type="ARBA" id="ARBA00005061"/>
    </source>
</evidence>
<dbReference type="Proteomes" id="UP000254543">
    <property type="component" value="Unassembled WGS sequence"/>
</dbReference>
<evidence type="ECO:0000256" key="9">
    <source>
        <dbReference type="ARBA" id="ARBA00031449"/>
    </source>
</evidence>
<dbReference type="eggNOG" id="COG0720">
    <property type="taxonomic scope" value="Bacteria"/>
</dbReference>
<evidence type="ECO:0000256" key="3">
    <source>
        <dbReference type="ARBA" id="ARBA00008900"/>
    </source>
</evidence>
<evidence type="ECO:0000256" key="6">
    <source>
        <dbReference type="ARBA" id="ARBA00022723"/>
    </source>
</evidence>
<protein>
    <recommendedName>
        <fullName evidence="5">6-carboxy-5,6,7,8-tetrahydropterin synthase</fullName>
        <ecNumber evidence="4">4.1.2.50</ecNumber>
    </recommendedName>
    <alternativeName>
        <fullName evidence="9">Queuosine biosynthesis protein QueD</fullName>
    </alternativeName>
</protein>
<evidence type="ECO:0000256" key="5">
    <source>
        <dbReference type="ARBA" id="ARBA00018141"/>
    </source>
</evidence>
<evidence type="ECO:0000256" key="7">
    <source>
        <dbReference type="ARBA" id="ARBA00022833"/>
    </source>
</evidence>
<keyword evidence="6" id="KW-0479">Metal-binding</keyword>
<dbReference type="RefSeq" id="WP_038417797.1">
    <property type="nucleotide sequence ID" value="NZ_CP007604.1"/>
</dbReference>
<comment type="pathway">
    <text evidence="2">Purine metabolism; 7-cyano-7-deazaguanine biosynthesis.</text>
</comment>
<dbReference type="EC" id="4.1.2.50" evidence="4"/>
<evidence type="ECO:0000313" key="11">
    <source>
        <dbReference type="EMBL" id="STO82449.1"/>
    </source>
</evidence>
<dbReference type="Gene3D" id="3.30.479.10">
    <property type="entry name" value="6-pyruvoyl tetrahydropterin synthase/QueD"/>
    <property type="match status" value="1"/>
</dbReference>
<comment type="cofactor">
    <cofactor evidence="1">
        <name>Zn(2+)</name>
        <dbReference type="ChEBI" id="CHEBI:29105"/>
    </cofactor>
</comment>
<organism evidence="11 12">
    <name type="scientific">Helicobacter pylori</name>
    <name type="common">Campylobacter pylori</name>
    <dbReference type="NCBI Taxonomy" id="210"/>
    <lineage>
        <taxon>Bacteria</taxon>
        <taxon>Pseudomonadati</taxon>
        <taxon>Campylobacterota</taxon>
        <taxon>Epsilonproteobacteria</taxon>
        <taxon>Campylobacterales</taxon>
        <taxon>Helicobacteraceae</taxon>
        <taxon>Helicobacter</taxon>
    </lineage>
</organism>
<dbReference type="PANTHER" id="PTHR12589:SF7">
    <property type="entry name" value="6-PYRUVOYL TETRAHYDROBIOPTERIN SYNTHASE"/>
    <property type="match status" value="1"/>
</dbReference>
<evidence type="ECO:0000256" key="10">
    <source>
        <dbReference type="ARBA" id="ARBA00048807"/>
    </source>
</evidence>
<reference evidence="11 12" key="1">
    <citation type="submission" date="2018-06" db="EMBL/GenBank/DDBJ databases">
        <authorList>
            <consortium name="Pathogen Informatics"/>
            <person name="Doyle S."/>
        </authorList>
    </citation>
    <scope>NUCLEOTIDE SEQUENCE [LARGE SCALE GENOMIC DNA]</scope>
    <source>
        <strain evidence="11 12">NCTC13338</strain>
    </source>
</reference>
<sequence>MVIRRLYKFCASHVVRNCSSLRCAQNIHGHNYEVEVFIETNRLDNANMALDFGLMQQEMQTFIDSFDHAHHFWDKESLEFQRFIENHCVRYVKCSFNLSAESYALMFLYYLTRILQKSVFSNNEGELKVSSVRVHETKNGYAESFLNDLENPHFKSLVHDHCVSFSQGIQNLWHDKDFFHKIISDEKQCFFHAKPLHQIP</sequence>
<evidence type="ECO:0000256" key="4">
    <source>
        <dbReference type="ARBA" id="ARBA00012982"/>
    </source>
</evidence>
<name>A0A024CAH3_HELPX</name>
<evidence type="ECO:0000256" key="8">
    <source>
        <dbReference type="ARBA" id="ARBA00023239"/>
    </source>
</evidence>
<dbReference type="GO" id="GO:0070497">
    <property type="term" value="F:6-carboxytetrahydropterin synthase activity"/>
    <property type="evidence" value="ECO:0007669"/>
    <property type="project" value="UniProtKB-EC"/>
</dbReference>
<dbReference type="UniPathway" id="UPA00391"/>
<keyword evidence="8" id="KW-0456">Lyase</keyword>
<dbReference type="Pfam" id="PF01242">
    <property type="entry name" value="PTPS"/>
    <property type="match status" value="1"/>
</dbReference>
<keyword evidence="7" id="KW-0862">Zinc</keyword>
<dbReference type="InterPro" id="IPR038418">
    <property type="entry name" value="6-PTP_synth/QueD_sf"/>
</dbReference>
<dbReference type="PANTHER" id="PTHR12589">
    <property type="entry name" value="PYRUVOYL TETRAHYDROBIOPTERIN SYNTHASE"/>
    <property type="match status" value="1"/>
</dbReference>
<proteinExistence type="inferred from homology"/>
<dbReference type="SUPFAM" id="SSF55620">
    <property type="entry name" value="Tetrahydrobiopterin biosynthesis enzymes-like"/>
    <property type="match status" value="1"/>
</dbReference>